<name>A0A7W8V6R2_PARAM</name>
<dbReference type="EMBL" id="JACHDD010000005">
    <property type="protein sequence ID" value="MBB5424900.1"/>
    <property type="molecule type" value="Genomic_DNA"/>
</dbReference>
<accession>A0A7W8V6R2</accession>
<feature type="signal peptide" evidence="1">
    <location>
        <begin position="1"/>
        <end position="18"/>
    </location>
</feature>
<keyword evidence="3" id="KW-1185">Reference proteome</keyword>
<proteinExistence type="predicted"/>
<dbReference type="Proteomes" id="UP000592780">
    <property type="component" value="Unassembled WGS sequence"/>
</dbReference>
<sequence>MKTLLAVAATVLLFTACAGGGAGSGSAGSGSISMYGIIDEGITIHN</sequence>
<reference evidence="2 3" key="1">
    <citation type="submission" date="2020-08" db="EMBL/GenBank/DDBJ databases">
        <title>Genomic Encyclopedia of Type Strains, Phase IV (KMG-V): Genome sequencing to study the core and pangenomes of soil and plant-associated prokaryotes.</title>
        <authorList>
            <person name="Whitman W."/>
        </authorList>
    </citation>
    <scope>NUCLEOTIDE SEQUENCE [LARGE SCALE GENOMIC DNA]</scope>
    <source>
        <strain evidence="2 3">JPY158</strain>
    </source>
</reference>
<protein>
    <submittedName>
        <fullName evidence="2">ABC-type glycerol-3-phosphate transport system substrate-binding protein</fullName>
    </submittedName>
</protein>
<organism evidence="2 3">
    <name type="scientific">Paraburkholderia atlantica</name>
    <dbReference type="NCBI Taxonomy" id="2654982"/>
    <lineage>
        <taxon>Bacteria</taxon>
        <taxon>Pseudomonadati</taxon>
        <taxon>Pseudomonadota</taxon>
        <taxon>Betaproteobacteria</taxon>
        <taxon>Burkholderiales</taxon>
        <taxon>Burkholderiaceae</taxon>
        <taxon>Paraburkholderia</taxon>
    </lineage>
</organism>
<keyword evidence="1" id="KW-0732">Signal</keyword>
<feature type="chain" id="PRO_5031424396" evidence="1">
    <location>
        <begin position="19"/>
        <end position="46"/>
    </location>
</feature>
<evidence type="ECO:0000256" key="1">
    <source>
        <dbReference type="SAM" id="SignalP"/>
    </source>
</evidence>
<evidence type="ECO:0000313" key="3">
    <source>
        <dbReference type="Proteomes" id="UP000592780"/>
    </source>
</evidence>
<dbReference type="PROSITE" id="PS51257">
    <property type="entry name" value="PROKAR_LIPOPROTEIN"/>
    <property type="match status" value="1"/>
</dbReference>
<dbReference type="AlphaFoldDB" id="A0A7W8V6R2"/>
<gene>
    <name evidence="2" type="ORF">HDG40_003054</name>
</gene>
<evidence type="ECO:0000313" key="2">
    <source>
        <dbReference type="EMBL" id="MBB5424900.1"/>
    </source>
</evidence>
<dbReference type="RefSeq" id="WP_176135475.1">
    <property type="nucleotide sequence ID" value="NZ_JACHDD010000005.1"/>
</dbReference>
<comment type="caution">
    <text evidence="2">The sequence shown here is derived from an EMBL/GenBank/DDBJ whole genome shotgun (WGS) entry which is preliminary data.</text>
</comment>